<keyword evidence="4 9" id="KW-0547">Nucleotide-binding</keyword>
<feature type="binding site" evidence="9">
    <location>
        <position position="147"/>
    </location>
    <ligand>
        <name>ATP</name>
        <dbReference type="ChEBI" id="CHEBI:30616"/>
    </ligand>
</feature>
<dbReference type="InterPro" id="IPR014729">
    <property type="entry name" value="Rossmann-like_a/b/a_fold"/>
</dbReference>
<keyword evidence="2 9" id="KW-0808">Transferase</keyword>
<keyword evidence="6 9" id="KW-0694">RNA-binding</keyword>
<evidence type="ECO:0000256" key="3">
    <source>
        <dbReference type="ARBA" id="ARBA00022694"/>
    </source>
</evidence>
<evidence type="ECO:0000313" key="12">
    <source>
        <dbReference type="EMBL" id="SDG41172.1"/>
    </source>
</evidence>
<dbReference type="GO" id="GO:0002143">
    <property type="term" value="P:tRNA wobble position uridine thiolation"/>
    <property type="evidence" value="ECO:0007669"/>
    <property type="project" value="TreeGrafter"/>
</dbReference>
<feature type="domain" description="tRNA-specific 2-thiouridylase MnmA-like C-terminal" evidence="10">
    <location>
        <begin position="301"/>
        <end position="381"/>
    </location>
</feature>
<evidence type="ECO:0000256" key="4">
    <source>
        <dbReference type="ARBA" id="ARBA00022741"/>
    </source>
</evidence>
<feature type="active site" description="Nucleophile" evidence="9">
    <location>
        <position position="123"/>
    </location>
</feature>
<organism evidence="12 13">
    <name type="scientific">Roseospirillum parvum</name>
    <dbReference type="NCBI Taxonomy" id="83401"/>
    <lineage>
        <taxon>Bacteria</taxon>
        <taxon>Pseudomonadati</taxon>
        <taxon>Pseudomonadota</taxon>
        <taxon>Alphaproteobacteria</taxon>
        <taxon>Rhodospirillales</taxon>
        <taxon>Rhodospirillaceae</taxon>
        <taxon>Roseospirillum</taxon>
    </lineage>
</organism>
<keyword evidence="1 9" id="KW-0820">tRNA-binding</keyword>
<dbReference type="InterPro" id="IPR004506">
    <property type="entry name" value="MnmA-like"/>
</dbReference>
<dbReference type="PANTHER" id="PTHR11933">
    <property type="entry name" value="TRNA 5-METHYLAMINOMETHYL-2-THIOURIDYLATE -METHYLTRANSFERASE"/>
    <property type="match status" value="1"/>
</dbReference>
<dbReference type="InterPro" id="IPR046885">
    <property type="entry name" value="MnmA-like_C"/>
</dbReference>
<feature type="region of interest" description="Interaction with tRNA" evidence="9">
    <location>
        <begin position="170"/>
        <end position="172"/>
    </location>
</feature>
<dbReference type="RefSeq" id="WP_092614040.1">
    <property type="nucleotide sequence ID" value="NZ_FNCV01000001.1"/>
</dbReference>
<dbReference type="GO" id="GO:0005524">
    <property type="term" value="F:ATP binding"/>
    <property type="evidence" value="ECO:0007669"/>
    <property type="project" value="UniProtKB-KW"/>
</dbReference>
<evidence type="ECO:0000256" key="1">
    <source>
        <dbReference type="ARBA" id="ARBA00022555"/>
    </source>
</evidence>
<evidence type="ECO:0000259" key="11">
    <source>
        <dbReference type="Pfam" id="PF20259"/>
    </source>
</evidence>
<feature type="site" description="Interaction with tRNA" evidence="9">
    <location>
        <position position="148"/>
    </location>
</feature>
<dbReference type="PANTHER" id="PTHR11933:SF5">
    <property type="entry name" value="MITOCHONDRIAL TRNA-SPECIFIC 2-THIOURIDYLASE 1"/>
    <property type="match status" value="1"/>
</dbReference>
<comment type="caution">
    <text evidence="9">Lacks conserved residue(s) required for the propagation of feature annotation.</text>
</comment>
<keyword evidence="7 9" id="KW-1015">Disulfide bond</keyword>
<keyword evidence="5 9" id="KW-0067">ATP-binding</keyword>
<dbReference type="HAMAP" id="MF_00144">
    <property type="entry name" value="tRNA_thiouridyl_MnmA"/>
    <property type="match status" value="1"/>
</dbReference>
<feature type="binding site" evidence="9">
    <location>
        <position position="56"/>
    </location>
    <ligand>
        <name>ATP</name>
        <dbReference type="ChEBI" id="CHEBI:30616"/>
    </ligand>
</feature>
<evidence type="ECO:0000313" key="13">
    <source>
        <dbReference type="Proteomes" id="UP000217076"/>
    </source>
</evidence>
<keyword evidence="9" id="KW-0963">Cytoplasm</keyword>
<feature type="domain" description="tRNA-specific 2-thiouridylase MnmA-like central" evidence="11">
    <location>
        <begin position="239"/>
        <end position="293"/>
    </location>
</feature>
<dbReference type="InterPro" id="IPR046884">
    <property type="entry name" value="MnmA-like_central"/>
</dbReference>
<dbReference type="Pfam" id="PF20259">
    <property type="entry name" value="tRNA_Me_trans_M"/>
    <property type="match status" value="1"/>
</dbReference>
<evidence type="ECO:0000256" key="6">
    <source>
        <dbReference type="ARBA" id="ARBA00022884"/>
    </source>
</evidence>
<dbReference type="InterPro" id="IPR023382">
    <property type="entry name" value="MnmA-like_central_sf"/>
</dbReference>
<keyword evidence="13" id="KW-1185">Reference proteome</keyword>
<evidence type="ECO:0000256" key="8">
    <source>
        <dbReference type="ARBA" id="ARBA00051542"/>
    </source>
</evidence>
<dbReference type="SUPFAM" id="SSF52402">
    <property type="entry name" value="Adenine nucleotide alpha hydrolases-like"/>
    <property type="match status" value="1"/>
</dbReference>
<dbReference type="FunFam" id="2.30.30.280:FF:000001">
    <property type="entry name" value="tRNA-specific 2-thiouridylase MnmA"/>
    <property type="match status" value="1"/>
</dbReference>
<dbReference type="EMBL" id="FNCV01000001">
    <property type="protein sequence ID" value="SDG41172.1"/>
    <property type="molecule type" value="Genomic_DNA"/>
</dbReference>
<proteinExistence type="inferred from homology"/>
<feature type="disulfide bond" description="Alternate" evidence="9">
    <location>
        <begin position="123"/>
        <end position="220"/>
    </location>
</feature>
<dbReference type="Gene3D" id="3.40.50.620">
    <property type="entry name" value="HUPs"/>
    <property type="match status" value="1"/>
</dbReference>
<dbReference type="STRING" id="83401.SAMN05421742_101168"/>
<comment type="subcellular location">
    <subcellularLocation>
        <location evidence="9">Cytoplasm</location>
    </subcellularLocation>
</comment>
<name>A0A1G7U0S0_9PROT</name>
<dbReference type="OrthoDB" id="9800696at2"/>
<evidence type="ECO:0000259" key="10">
    <source>
        <dbReference type="Pfam" id="PF20258"/>
    </source>
</evidence>
<evidence type="ECO:0000256" key="5">
    <source>
        <dbReference type="ARBA" id="ARBA00022840"/>
    </source>
</evidence>
<dbReference type="FunFam" id="3.40.50.620:FF:000115">
    <property type="entry name" value="tRNA-specific 2-thiouridylase MnmA"/>
    <property type="match status" value="1"/>
</dbReference>
<keyword evidence="3 9" id="KW-0819">tRNA processing</keyword>
<feature type="active site" description="Cysteine persulfide intermediate" evidence="9">
    <location>
        <position position="220"/>
    </location>
</feature>
<dbReference type="CDD" id="cd01998">
    <property type="entry name" value="MnmA_TRMU-like"/>
    <property type="match status" value="1"/>
</dbReference>
<dbReference type="Gene3D" id="2.40.30.10">
    <property type="entry name" value="Translation factors"/>
    <property type="match status" value="1"/>
</dbReference>
<evidence type="ECO:0000256" key="2">
    <source>
        <dbReference type="ARBA" id="ARBA00022679"/>
    </source>
</evidence>
<dbReference type="NCBIfam" id="TIGR00420">
    <property type="entry name" value="trmU"/>
    <property type="match status" value="1"/>
</dbReference>
<protein>
    <recommendedName>
        <fullName evidence="9">tRNA-specific 2-thiouridylase MnmA</fullName>
        <ecNumber evidence="9">2.8.1.13</ecNumber>
    </recommendedName>
</protein>
<dbReference type="Pfam" id="PF03054">
    <property type="entry name" value="tRNA_Me_trans"/>
    <property type="match status" value="1"/>
</dbReference>
<dbReference type="Gene3D" id="2.30.30.280">
    <property type="entry name" value="Adenine nucleotide alpha hydrolases-like domains"/>
    <property type="match status" value="1"/>
</dbReference>
<feature type="binding site" evidence="9">
    <location>
        <begin position="30"/>
        <end position="37"/>
    </location>
    <ligand>
        <name>ATP</name>
        <dbReference type="ChEBI" id="CHEBI:30616"/>
    </ligand>
</feature>
<dbReference type="EC" id="2.8.1.13" evidence="9"/>
<accession>A0A1G7U0S0</accession>
<gene>
    <name evidence="9" type="primary">mnmA</name>
    <name evidence="12" type="ORF">SAMN05421742_101168</name>
</gene>
<comment type="catalytic activity">
    <reaction evidence="8 9">
        <text>S-sulfanyl-L-cysteinyl-[protein] + uridine(34) in tRNA + AH2 + ATP = 2-thiouridine(34) in tRNA + L-cysteinyl-[protein] + A + AMP + diphosphate + H(+)</text>
        <dbReference type="Rhea" id="RHEA:47032"/>
        <dbReference type="Rhea" id="RHEA-COMP:10131"/>
        <dbReference type="Rhea" id="RHEA-COMP:11726"/>
        <dbReference type="Rhea" id="RHEA-COMP:11727"/>
        <dbReference type="Rhea" id="RHEA-COMP:11728"/>
        <dbReference type="ChEBI" id="CHEBI:13193"/>
        <dbReference type="ChEBI" id="CHEBI:15378"/>
        <dbReference type="ChEBI" id="CHEBI:17499"/>
        <dbReference type="ChEBI" id="CHEBI:29950"/>
        <dbReference type="ChEBI" id="CHEBI:30616"/>
        <dbReference type="ChEBI" id="CHEBI:33019"/>
        <dbReference type="ChEBI" id="CHEBI:61963"/>
        <dbReference type="ChEBI" id="CHEBI:65315"/>
        <dbReference type="ChEBI" id="CHEBI:87170"/>
        <dbReference type="ChEBI" id="CHEBI:456215"/>
        <dbReference type="EC" id="2.8.1.13"/>
    </reaction>
</comment>
<dbReference type="GO" id="GO:0005737">
    <property type="term" value="C:cytoplasm"/>
    <property type="evidence" value="ECO:0007669"/>
    <property type="project" value="UniProtKB-SubCell"/>
</dbReference>
<evidence type="ECO:0000256" key="9">
    <source>
        <dbReference type="HAMAP-Rule" id="MF_00144"/>
    </source>
</evidence>
<dbReference type="GO" id="GO:0103016">
    <property type="term" value="F:tRNA-uridine 2-sulfurtransferase activity"/>
    <property type="evidence" value="ECO:0007669"/>
    <property type="project" value="UniProtKB-EC"/>
</dbReference>
<comment type="function">
    <text evidence="9">Catalyzes the 2-thiolation of uridine at the wobble position (U34) of tRNA, leading to the formation of s(2)U34.</text>
</comment>
<evidence type="ECO:0000256" key="7">
    <source>
        <dbReference type="ARBA" id="ARBA00023157"/>
    </source>
</evidence>
<dbReference type="Proteomes" id="UP000217076">
    <property type="component" value="Unassembled WGS sequence"/>
</dbReference>
<dbReference type="GO" id="GO:0000049">
    <property type="term" value="F:tRNA binding"/>
    <property type="evidence" value="ECO:0007669"/>
    <property type="project" value="UniProtKB-KW"/>
</dbReference>
<reference evidence="13" key="1">
    <citation type="submission" date="2016-10" db="EMBL/GenBank/DDBJ databases">
        <authorList>
            <person name="Varghese N."/>
            <person name="Submissions S."/>
        </authorList>
    </citation>
    <scope>NUCLEOTIDE SEQUENCE [LARGE SCALE GENOMIC DNA]</scope>
    <source>
        <strain evidence="13">930I</strain>
    </source>
</reference>
<feature type="site" description="Interaction with tRNA" evidence="9">
    <location>
        <position position="362"/>
    </location>
</feature>
<dbReference type="NCBIfam" id="NF001138">
    <property type="entry name" value="PRK00143.1"/>
    <property type="match status" value="1"/>
</dbReference>
<dbReference type="AlphaFoldDB" id="A0A1G7U0S0"/>
<sequence>MTAPLSAEIEAAMATALAPRPAPGSRVAVAMSGGVDSSVTAALLAAQGFEVVGLTLTLFDPPAAGADDGCAAGRHREDARRVAERLGIAHHVIDARETFARQVVEPFVASYRRGETPLPCALCNRAVKFGDLLEAAERLGCAFLATGHYARRTLDAEGRPGLARGADAGKDQSYFLFALSRRQLARLRFPLGGLDKAATREVARELGLAVADKPESQDICFIPDGDYAAVVKAHDPGAARPGPIVDTEGREVGRHQGIIHYTIGQRRGLGIGGRAEPLYVVRLEPEANRVVVGPQAALGRRRFELDAVNWLGPGEALPARGLACRVKTRNAQAPFAATVSPLPDGRAEVLAEAPVIGVAPGQAGVFYGPEADGALLGGGWISRDPGANR</sequence>
<comment type="similarity">
    <text evidence="9">Belongs to the MnmA/TRMU family.</text>
</comment>
<dbReference type="Pfam" id="PF20258">
    <property type="entry name" value="tRNA_Me_trans_C"/>
    <property type="match status" value="1"/>
</dbReference>